<evidence type="ECO:0000313" key="2">
    <source>
        <dbReference type="Proteomes" id="UP000741863"/>
    </source>
</evidence>
<dbReference type="Proteomes" id="UP000741863">
    <property type="component" value="Unassembled WGS sequence"/>
</dbReference>
<keyword evidence="2" id="KW-1185">Reference proteome</keyword>
<organism evidence="1 2">
    <name type="scientific">Geomicrobium sediminis</name>
    <dbReference type="NCBI Taxonomy" id="1347788"/>
    <lineage>
        <taxon>Bacteria</taxon>
        <taxon>Bacillati</taxon>
        <taxon>Bacillota</taxon>
        <taxon>Bacilli</taxon>
        <taxon>Bacillales</taxon>
        <taxon>Geomicrobium</taxon>
    </lineage>
</organism>
<protein>
    <submittedName>
        <fullName evidence="1">Uncharacterized protein</fullName>
    </submittedName>
</protein>
<evidence type="ECO:0000313" key="1">
    <source>
        <dbReference type="EMBL" id="MBM7634112.1"/>
    </source>
</evidence>
<dbReference type="EMBL" id="JAFBEC010000009">
    <property type="protein sequence ID" value="MBM7634112.1"/>
    <property type="molecule type" value="Genomic_DNA"/>
</dbReference>
<accession>A0ABS2PFS0</accession>
<proteinExistence type="predicted"/>
<sequence>METADFNSGDDTRAPSGAAFKGEDEWFVAALAG</sequence>
<name>A0ABS2PFS0_9BACL</name>
<reference evidence="1 2" key="1">
    <citation type="submission" date="2021-01" db="EMBL/GenBank/DDBJ databases">
        <title>Genomic Encyclopedia of Type Strains, Phase IV (KMG-IV): sequencing the most valuable type-strain genomes for metagenomic binning, comparative biology and taxonomic classification.</title>
        <authorList>
            <person name="Goeker M."/>
        </authorList>
    </citation>
    <scope>NUCLEOTIDE SEQUENCE [LARGE SCALE GENOMIC DNA]</scope>
    <source>
        <strain evidence="1 2">DSM 25540</strain>
    </source>
</reference>
<comment type="caution">
    <text evidence="1">The sequence shown here is derived from an EMBL/GenBank/DDBJ whole genome shotgun (WGS) entry which is preliminary data.</text>
</comment>
<gene>
    <name evidence="1" type="ORF">JOD17_003212</name>
</gene>